<dbReference type="Gene3D" id="3.90.550.10">
    <property type="entry name" value="Spore Coat Polysaccharide Biosynthesis Protein SpsA, Chain A"/>
    <property type="match status" value="1"/>
</dbReference>
<evidence type="ECO:0000313" key="1">
    <source>
        <dbReference type="EMBL" id="MBE9039193.1"/>
    </source>
</evidence>
<dbReference type="SUPFAM" id="SSF53448">
    <property type="entry name" value="Nucleotide-diphospho-sugar transferases"/>
    <property type="match status" value="1"/>
</dbReference>
<name>A0A928VW30_9CYAN</name>
<sequence length="311" mass="36011">MVSSIAFLICTESGDLAEKSLLLAESLRCFGGKLKDAPIYSVQPRAGDEIESQILEKFQELGVVHKKIILNTDYTYYPIANKVFVCAYGEQNINTEILVFLDSDQVIFREPQELILSPDCDTALRPVDRKNLGSTGKKDRNDDYWQKLDALFGMTREIWVETTVEKEKIRGYWNSGMIAARKESGLFSAWLENFKIAMAHQLIPESGIFHLDQLTLAATIASKNIKFSTLSPTYNYPLHKQSQLQESDRIESFDEVVSIHYHWMFKGDDWRASLENLAGFDRDSERYRWLYDYLSKRSLKSDMRDRRSDRR</sequence>
<evidence type="ECO:0000313" key="2">
    <source>
        <dbReference type="Proteomes" id="UP000621799"/>
    </source>
</evidence>
<dbReference type="Proteomes" id="UP000621799">
    <property type="component" value="Unassembled WGS sequence"/>
</dbReference>
<dbReference type="AlphaFoldDB" id="A0A928VW30"/>
<reference evidence="1" key="1">
    <citation type="submission" date="2020-10" db="EMBL/GenBank/DDBJ databases">
        <authorList>
            <person name="Castelo-Branco R."/>
            <person name="Eusebio N."/>
            <person name="Adriana R."/>
            <person name="Vieira A."/>
            <person name="Brugerolle De Fraissinette N."/>
            <person name="Rezende De Castro R."/>
            <person name="Schneider M.P."/>
            <person name="Vasconcelos V."/>
            <person name="Leao P.N."/>
        </authorList>
    </citation>
    <scope>NUCLEOTIDE SEQUENCE</scope>
    <source>
        <strain evidence="1">LEGE 11467</strain>
    </source>
</reference>
<accession>A0A928VW30</accession>
<dbReference type="EMBL" id="JADEXN010000001">
    <property type="protein sequence ID" value="MBE9039193.1"/>
    <property type="molecule type" value="Genomic_DNA"/>
</dbReference>
<comment type="caution">
    <text evidence="1">The sequence shown here is derived from an EMBL/GenBank/DDBJ whole genome shotgun (WGS) entry which is preliminary data.</text>
</comment>
<keyword evidence="2" id="KW-1185">Reference proteome</keyword>
<organism evidence="1 2">
    <name type="scientific">Zarconia navalis LEGE 11467</name>
    <dbReference type="NCBI Taxonomy" id="1828826"/>
    <lineage>
        <taxon>Bacteria</taxon>
        <taxon>Bacillati</taxon>
        <taxon>Cyanobacteriota</taxon>
        <taxon>Cyanophyceae</taxon>
        <taxon>Oscillatoriophycideae</taxon>
        <taxon>Oscillatoriales</taxon>
        <taxon>Oscillatoriales incertae sedis</taxon>
        <taxon>Zarconia</taxon>
        <taxon>Zarconia navalis</taxon>
    </lineage>
</organism>
<protein>
    <submittedName>
        <fullName evidence="1">Uncharacterized protein</fullName>
    </submittedName>
</protein>
<dbReference type="RefSeq" id="WP_264319460.1">
    <property type="nucleotide sequence ID" value="NZ_JADEXN010000001.1"/>
</dbReference>
<dbReference type="InterPro" id="IPR029044">
    <property type="entry name" value="Nucleotide-diphossugar_trans"/>
</dbReference>
<proteinExistence type="predicted"/>
<gene>
    <name evidence="1" type="ORF">IQ235_00085</name>
</gene>